<protein>
    <submittedName>
        <fullName evidence="12">Uncharacterized protein</fullName>
    </submittedName>
</protein>
<reference evidence="12" key="1">
    <citation type="journal article" date="2022" name="Front. Genet.">
        <title>Chromosome-Scale Assembly of the Dendrobium nobile Genome Provides Insights Into the Molecular Mechanism of the Biosynthesis of the Medicinal Active Ingredient of Dendrobium.</title>
        <authorList>
            <person name="Xu Q."/>
            <person name="Niu S.-C."/>
            <person name="Li K.-L."/>
            <person name="Zheng P.-J."/>
            <person name="Zhang X.-J."/>
            <person name="Jia Y."/>
            <person name="Liu Y."/>
            <person name="Niu Y.-X."/>
            <person name="Yu L.-H."/>
            <person name="Chen D.-F."/>
            <person name="Zhang G.-Q."/>
        </authorList>
    </citation>
    <scope>NUCLEOTIDE SEQUENCE</scope>
    <source>
        <tissue evidence="12">Leaf</tissue>
    </source>
</reference>
<dbReference type="InterPro" id="IPR031127">
    <property type="entry name" value="E3_UB_ligase_RBR"/>
</dbReference>
<dbReference type="PANTHER" id="PTHR11685">
    <property type="entry name" value="RBR FAMILY RING FINGER AND IBR DOMAIN-CONTAINING"/>
    <property type="match status" value="1"/>
</dbReference>
<evidence type="ECO:0000256" key="8">
    <source>
        <dbReference type="ARBA" id="ARBA00022833"/>
    </source>
</evidence>
<dbReference type="SUPFAM" id="SSF57850">
    <property type="entry name" value="RING/U-box"/>
    <property type="match status" value="2"/>
</dbReference>
<evidence type="ECO:0000256" key="7">
    <source>
        <dbReference type="ARBA" id="ARBA00022786"/>
    </source>
</evidence>
<dbReference type="Gene3D" id="3.30.40.10">
    <property type="entry name" value="Zinc/RING finger domain, C3HC4 (zinc finger)"/>
    <property type="match status" value="1"/>
</dbReference>
<dbReference type="FunFam" id="3.30.40.10:FF:000230">
    <property type="entry name" value="RBR-type E3 ubiquitin transferase"/>
    <property type="match status" value="1"/>
</dbReference>
<keyword evidence="7" id="KW-0833">Ubl conjugation pathway</keyword>
<evidence type="ECO:0000256" key="5">
    <source>
        <dbReference type="ARBA" id="ARBA00022737"/>
    </source>
</evidence>
<dbReference type="GO" id="GO:0004842">
    <property type="term" value="F:ubiquitin-protein transferase activity"/>
    <property type="evidence" value="ECO:0007669"/>
    <property type="project" value="InterPro"/>
</dbReference>
<dbReference type="PROSITE" id="PS00518">
    <property type="entry name" value="ZF_RING_1"/>
    <property type="match status" value="1"/>
</dbReference>
<dbReference type="InterPro" id="IPR001841">
    <property type="entry name" value="Znf_RING"/>
</dbReference>
<dbReference type="PROSITE" id="PS51873">
    <property type="entry name" value="TRIAD"/>
    <property type="match status" value="1"/>
</dbReference>
<evidence type="ECO:0000259" key="11">
    <source>
        <dbReference type="PROSITE" id="PS51873"/>
    </source>
</evidence>
<dbReference type="EMBL" id="JAGYWB010000014">
    <property type="protein sequence ID" value="KAI0499291.1"/>
    <property type="molecule type" value="Genomic_DNA"/>
</dbReference>
<evidence type="ECO:0000256" key="3">
    <source>
        <dbReference type="ARBA" id="ARBA00022679"/>
    </source>
</evidence>
<evidence type="ECO:0000256" key="6">
    <source>
        <dbReference type="ARBA" id="ARBA00022771"/>
    </source>
</evidence>
<dbReference type="Proteomes" id="UP000829196">
    <property type="component" value="Unassembled WGS sequence"/>
</dbReference>
<proteinExistence type="inferred from homology"/>
<dbReference type="GO" id="GO:0016567">
    <property type="term" value="P:protein ubiquitination"/>
    <property type="evidence" value="ECO:0007669"/>
    <property type="project" value="InterPro"/>
</dbReference>
<keyword evidence="13" id="KW-1185">Reference proteome</keyword>
<evidence type="ECO:0000256" key="9">
    <source>
        <dbReference type="PROSITE-ProRule" id="PRU00175"/>
    </source>
</evidence>
<dbReference type="Pfam" id="PF00097">
    <property type="entry name" value="zf-C3HC4"/>
    <property type="match status" value="1"/>
</dbReference>
<dbReference type="InterPro" id="IPR013083">
    <property type="entry name" value="Znf_RING/FYVE/PHD"/>
</dbReference>
<accession>A0A8T3AT46</accession>
<dbReference type="InterPro" id="IPR018957">
    <property type="entry name" value="Znf_C3HC4_RING-type"/>
</dbReference>
<dbReference type="InterPro" id="IPR017907">
    <property type="entry name" value="Znf_RING_CS"/>
</dbReference>
<keyword evidence="5" id="KW-0677">Repeat</keyword>
<gene>
    <name evidence="12" type="ORF">KFK09_020194</name>
</gene>
<dbReference type="AlphaFoldDB" id="A0A8T3AT46"/>
<dbReference type="InterPro" id="IPR044066">
    <property type="entry name" value="TRIAD_supradom"/>
</dbReference>
<dbReference type="OrthoDB" id="10009520at2759"/>
<feature type="domain" description="RING-type" evidence="10">
    <location>
        <begin position="22"/>
        <end position="67"/>
    </location>
</feature>
<dbReference type="Gene3D" id="1.20.120.1750">
    <property type="match status" value="1"/>
</dbReference>
<evidence type="ECO:0000256" key="1">
    <source>
        <dbReference type="ARBA" id="ARBA00003976"/>
    </source>
</evidence>
<evidence type="ECO:0000313" key="13">
    <source>
        <dbReference type="Proteomes" id="UP000829196"/>
    </source>
</evidence>
<organism evidence="12 13">
    <name type="scientific">Dendrobium nobile</name>
    <name type="common">Orchid</name>
    <dbReference type="NCBI Taxonomy" id="94219"/>
    <lineage>
        <taxon>Eukaryota</taxon>
        <taxon>Viridiplantae</taxon>
        <taxon>Streptophyta</taxon>
        <taxon>Embryophyta</taxon>
        <taxon>Tracheophyta</taxon>
        <taxon>Spermatophyta</taxon>
        <taxon>Magnoliopsida</taxon>
        <taxon>Liliopsida</taxon>
        <taxon>Asparagales</taxon>
        <taxon>Orchidaceae</taxon>
        <taxon>Epidendroideae</taxon>
        <taxon>Malaxideae</taxon>
        <taxon>Dendrobiinae</taxon>
        <taxon>Dendrobium</taxon>
    </lineage>
</organism>
<keyword evidence="3" id="KW-0808">Transferase</keyword>
<keyword evidence="8" id="KW-0862">Zinc</keyword>
<dbReference type="GO" id="GO:0008270">
    <property type="term" value="F:zinc ion binding"/>
    <property type="evidence" value="ECO:0007669"/>
    <property type="project" value="UniProtKB-KW"/>
</dbReference>
<comment type="function">
    <text evidence="1">Might act as an E3 ubiquitin-protein ligase, or as part of E3 complex, which accepts ubiquitin from specific E2 ubiquitin-conjugating enzymes and then transfers it to substrates.</text>
</comment>
<evidence type="ECO:0000259" key="10">
    <source>
        <dbReference type="PROSITE" id="PS50089"/>
    </source>
</evidence>
<feature type="domain" description="RING-type" evidence="11">
    <location>
        <begin position="18"/>
        <end position="178"/>
    </location>
</feature>
<dbReference type="PROSITE" id="PS50089">
    <property type="entry name" value="ZF_RING_2"/>
    <property type="match status" value="1"/>
</dbReference>
<evidence type="ECO:0000256" key="4">
    <source>
        <dbReference type="ARBA" id="ARBA00022723"/>
    </source>
</evidence>
<evidence type="ECO:0000256" key="2">
    <source>
        <dbReference type="ARBA" id="ARBA00005884"/>
    </source>
</evidence>
<sequence>MAAECGKLQRKMWRNYRQPQKCGICMENKSGSDFMLIKGCLHGYCSKCVGRYVTQKIRNNAAAIACPHPGCKVGTLTPEMCKPVLERDLFDHWYNALMKNKFCGRRFCCICNSICRSKLACKDVQQLRQYCLEKEDLLLVELAKEKGWKRCPFCGFYVEKVSGCPNVLCRCGQSFKYI</sequence>
<keyword evidence="6 9" id="KW-0863">Zinc-finger</keyword>
<comment type="caution">
    <text evidence="12">The sequence shown here is derived from an EMBL/GenBank/DDBJ whole genome shotgun (WGS) entry which is preliminary data.</text>
</comment>
<name>A0A8T3AT46_DENNO</name>
<keyword evidence="4" id="KW-0479">Metal-binding</keyword>
<comment type="similarity">
    <text evidence="2">Belongs to the RBR family. Ariadne subfamily.</text>
</comment>
<evidence type="ECO:0000313" key="12">
    <source>
        <dbReference type="EMBL" id="KAI0499291.1"/>
    </source>
</evidence>